<feature type="compositionally biased region" description="Polar residues" evidence="1">
    <location>
        <begin position="41"/>
        <end position="54"/>
    </location>
</feature>
<dbReference type="AlphaFoldDB" id="A0A0G4EQS4"/>
<keyword evidence="3" id="KW-1185">Reference proteome</keyword>
<organism evidence="2 3">
    <name type="scientific">Vitrella brassicaformis (strain CCMP3155)</name>
    <dbReference type="NCBI Taxonomy" id="1169540"/>
    <lineage>
        <taxon>Eukaryota</taxon>
        <taxon>Sar</taxon>
        <taxon>Alveolata</taxon>
        <taxon>Colpodellida</taxon>
        <taxon>Vitrellaceae</taxon>
        <taxon>Vitrella</taxon>
    </lineage>
</organism>
<reference evidence="2 3" key="1">
    <citation type="submission" date="2014-11" db="EMBL/GenBank/DDBJ databases">
        <authorList>
            <person name="Zhu J."/>
            <person name="Qi W."/>
            <person name="Song R."/>
        </authorList>
    </citation>
    <scope>NUCLEOTIDE SEQUENCE [LARGE SCALE GENOMIC DNA]</scope>
</reference>
<proteinExistence type="predicted"/>
<dbReference type="InParanoid" id="A0A0G4EQS4"/>
<name>A0A0G4EQS4_VITBC</name>
<gene>
    <name evidence="2" type="ORF">Vbra_1511</name>
</gene>
<protein>
    <submittedName>
        <fullName evidence="2">Uncharacterized protein</fullName>
    </submittedName>
</protein>
<dbReference type="VEuPathDB" id="CryptoDB:Vbra_1511"/>
<dbReference type="EMBL" id="CDMY01000284">
    <property type="protein sequence ID" value="CEL99595.1"/>
    <property type="molecule type" value="Genomic_DNA"/>
</dbReference>
<sequence>MHSRALRVASRGIRPTSAQSLAPVVTRITTLVGRRAERAFSTPSQSDADTTHSPKNVEAVGEGGVKAAEDNRVDLSALVGGLPLAGVSQKYYPMSYVRRQNSFVARLMLGLGCREFFGRREFFRESGMGAVQALQFVAEKLSEGRDGLRELEDVCDGRLIEHWGKAMEALEAAKCKVNIDVSPQYAQLDSLRVILGAHRGDQLGEGETLLPWWGQFVVGKAGDKPITFDHIDGVQRKGAVVQMDVVVGTLQKFQMNFDDRRQETIKVPPNHHSHHLHVLRFEMPLKKADTSQFGEVDRPQAPSRSPSLYELVTHMQMQQAGPWTLVDVNRVLQGNPVLNFPTPTDPQPQPAADTGSAVEEVPAGEGGAVHPLTALLDGEELVQYDGMAPGYVSRVLERASRRDAAASVTSSAPEDTPSPTPTATPERTYTKEAMHNSTQQQRQEDDNDDNDSHSGGTGIVSKLPPQFRRFHKKPAAAPAPPTPATHTPHQDRE</sequence>
<feature type="region of interest" description="Disordered" evidence="1">
    <location>
        <begin position="36"/>
        <end position="57"/>
    </location>
</feature>
<evidence type="ECO:0000313" key="2">
    <source>
        <dbReference type="EMBL" id="CEL99595.1"/>
    </source>
</evidence>
<feature type="region of interest" description="Disordered" evidence="1">
    <location>
        <begin position="336"/>
        <end position="364"/>
    </location>
</feature>
<accession>A0A0G4EQS4</accession>
<dbReference type="Proteomes" id="UP000041254">
    <property type="component" value="Unassembled WGS sequence"/>
</dbReference>
<evidence type="ECO:0000256" key="1">
    <source>
        <dbReference type="SAM" id="MobiDB-lite"/>
    </source>
</evidence>
<feature type="region of interest" description="Disordered" evidence="1">
    <location>
        <begin position="403"/>
        <end position="493"/>
    </location>
</feature>
<evidence type="ECO:0000313" key="3">
    <source>
        <dbReference type="Proteomes" id="UP000041254"/>
    </source>
</evidence>